<dbReference type="Proteomes" id="UP000826656">
    <property type="component" value="Unassembled WGS sequence"/>
</dbReference>
<accession>A0ABQ7VS34</accession>
<evidence type="ECO:0000256" key="2">
    <source>
        <dbReference type="SAM" id="MobiDB-lite"/>
    </source>
</evidence>
<organism evidence="3 4">
    <name type="scientific">Solanum tuberosum</name>
    <name type="common">Potato</name>
    <dbReference type="NCBI Taxonomy" id="4113"/>
    <lineage>
        <taxon>Eukaryota</taxon>
        <taxon>Viridiplantae</taxon>
        <taxon>Streptophyta</taxon>
        <taxon>Embryophyta</taxon>
        <taxon>Tracheophyta</taxon>
        <taxon>Spermatophyta</taxon>
        <taxon>Magnoliopsida</taxon>
        <taxon>eudicotyledons</taxon>
        <taxon>Gunneridae</taxon>
        <taxon>Pentapetalae</taxon>
        <taxon>asterids</taxon>
        <taxon>lamiids</taxon>
        <taxon>Solanales</taxon>
        <taxon>Solanaceae</taxon>
        <taxon>Solanoideae</taxon>
        <taxon>Solaneae</taxon>
        <taxon>Solanum</taxon>
    </lineage>
</organism>
<dbReference type="EMBL" id="JAIVGD010000011">
    <property type="protein sequence ID" value="KAH0770713.1"/>
    <property type="molecule type" value="Genomic_DNA"/>
</dbReference>
<feature type="region of interest" description="Disordered" evidence="2">
    <location>
        <begin position="173"/>
        <end position="219"/>
    </location>
</feature>
<dbReference type="PANTHER" id="PTHR36607:SF26">
    <property type="entry name" value="AMINOTRANSFERASE-LIKE PLANT MOBILE DOMAIN-CONTAINING PROTEIN"/>
    <property type="match status" value="1"/>
</dbReference>
<feature type="coiled-coil region" evidence="1">
    <location>
        <begin position="503"/>
        <end position="596"/>
    </location>
</feature>
<dbReference type="PANTHER" id="PTHR36607">
    <property type="entry name" value="1,2-DIHYDROXY-3-KETO-5-METHYLTHIOPENTENE DIOXYGENASE 4"/>
    <property type="match status" value="1"/>
</dbReference>
<evidence type="ECO:0000256" key="1">
    <source>
        <dbReference type="SAM" id="Coils"/>
    </source>
</evidence>
<reference evidence="3 4" key="1">
    <citation type="journal article" date="2021" name="bioRxiv">
        <title>Chromosome-scale and haplotype-resolved genome assembly of a tetraploid potato cultivar.</title>
        <authorList>
            <person name="Sun H."/>
            <person name="Jiao W.-B."/>
            <person name="Krause K."/>
            <person name="Campoy J.A."/>
            <person name="Goel M."/>
            <person name="Folz-Donahue K."/>
            <person name="Kukat C."/>
            <person name="Huettel B."/>
            <person name="Schneeberger K."/>
        </authorList>
    </citation>
    <scope>NUCLEOTIDE SEQUENCE [LARGE SCALE GENOMIC DNA]</scope>
    <source>
        <strain evidence="3">SolTubOtavaFocal</strain>
        <tissue evidence="3">Leaves</tissue>
    </source>
</reference>
<evidence type="ECO:0000313" key="4">
    <source>
        <dbReference type="Proteomes" id="UP000826656"/>
    </source>
</evidence>
<keyword evidence="1" id="KW-0175">Coiled coil</keyword>
<sequence length="604" mass="68105">MAKHFDLVDACKLFQQVNVHDLHNLAMLQGKELHIDDSGKLSTSWSDFLIGIRSSFVTLRLDDELIVEPYSPHRFSRQFGYCQDVPSALIEHHYDGSLLALVQLWDSCVYLGSSLKIIIPMRPSKKRSLMIREYSDWWPSHREILLRRSTHIILRGPKKDDVSLPTKGEQIQEKLPRSLKSQVTPNIPPQSVSIVSKSKSSKGKATHVDNGVKGPLQTPKAANITDKEVIDVTLKRKKPSSSSDKGVVKSLDIAPSCSNTSKTSISLHEIDISTSAASSSNESNVSQELHWKRLKKKPKDLNTQQYEFAELDSISIDTAIFEDGAAGSTMPLTELAHQLGLGDIPSDVDVFEDCITSSNSLNMVKSSHLPLVEVKSQAATNKADDVSRDLVRLLLRIASNFEPQKTISSFKLSYISGMWRTLCECITQFSVESPENLKELEAGVALILKGLREVNIINLSPLEVLLEDFFKKHRDYDVARLPTSQKITRDSHQELLSAAQQCLDTANEERINMDKQLEELQKVLTRAEKELKVWTSKKKKTISLIEDHQKRLSKNQETITNREDEIHAIEKIIPLSETEIKELAKLKEEVETSRHQILSHELFP</sequence>
<evidence type="ECO:0008006" key="5">
    <source>
        <dbReference type="Google" id="ProtNLM"/>
    </source>
</evidence>
<comment type="caution">
    <text evidence="3">The sequence shown here is derived from an EMBL/GenBank/DDBJ whole genome shotgun (WGS) entry which is preliminary data.</text>
</comment>
<gene>
    <name evidence="3" type="ORF">KY290_014694</name>
</gene>
<protein>
    <recommendedName>
        <fullName evidence="5">Aminotransferase-like plant mobile domain-containing protein</fullName>
    </recommendedName>
</protein>
<keyword evidence="4" id="KW-1185">Reference proteome</keyword>
<proteinExistence type="predicted"/>
<evidence type="ECO:0000313" key="3">
    <source>
        <dbReference type="EMBL" id="KAH0770713.1"/>
    </source>
</evidence>
<name>A0ABQ7VS34_SOLTU</name>